<dbReference type="InterPro" id="IPR032710">
    <property type="entry name" value="NTF2-like_dom_sf"/>
</dbReference>
<feature type="domain" description="YchJ-like middle NTF2-like" evidence="1">
    <location>
        <begin position="28"/>
        <end position="121"/>
    </location>
</feature>
<proteinExistence type="predicted"/>
<dbReference type="AlphaFoldDB" id="A0A4Y4AYK5"/>
<dbReference type="STRING" id="983.SAMN05443543_106190"/>
<dbReference type="Proteomes" id="UP000316775">
    <property type="component" value="Unassembled WGS sequence"/>
</dbReference>
<reference evidence="2 3" key="1">
    <citation type="submission" date="2019-06" db="EMBL/GenBank/DDBJ databases">
        <title>Whole genome shotgun sequence of Flavobacterium flevense NBRC 14960.</title>
        <authorList>
            <person name="Hosoyama A."/>
            <person name="Uohara A."/>
            <person name="Ohji S."/>
            <person name="Ichikawa N."/>
        </authorList>
    </citation>
    <scope>NUCLEOTIDE SEQUENCE [LARGE SCALE GENOMIC DNA]</scope>
    <source>
        <strain evidence="2 3">NBRC 14960</strain>
    </source>
</reference>
<evidence type="ECO:0000313" key="2">
    <source>
        <dbReference type="EMBL" id="GEC71493.1"/>
    </source>
</evidence>
<dbReference type="RefSeq" id="WP_073245302.1">
    <property type="nucleotide sequence ID" value="NZ_BJNP01000008.1"/>
</dbReference>
<comment type="caution">
    <text evidence="2">The sequence shown here is derived from an EMBL/GenBank/DDBJ whole genome shotgun (WGS) entry which is preliminary data.</text>
</comment>
<dbReference type="OrthoDB" id="21421at2"/>
<evidence type="ECO:0000259" key="1">
    <source>
        <dbReference type="Pfam" id="PF17775"/>
    </source>
</evidence>
<accession>A0A4Y4AYK5</accession>
<evidence type="ECO:0000313" key="3">
    <source>
        <dbReference type="Proteomes" id="UP000316775"/>
    </source>
</evidence>
<dbReference type="Gene3D" id="3.10.450.50">
    <property type="match status" value="1"/>
</dbReference>
<dbReference type="SUPFAM" id="SSF54427">
    <property type="entry name" value="NTF2-like"/>
    <property type="match status" value="1"/>
</dbReference>
<name>A0A4Y4AYK5_9FLAO</name>
<dbReference type="EMBL" id="BJNP01000008">
    <property type="protein sequence ID" value="GEC71493.1"/>
    <property type="molecule type" value="Genomic_DNA"/>
</dbReference>
<gene>
    <name evidence="2" type="ORF">FFL01_10320</name>
</gene>
<dbReference type="InterPro" id="IPR048469">
    <property type="entry name" value="YchJ-like_M"/>
</dbReference>
<keyword evidence="3" id="KW-1185">Reference proteome</keyword>
<protein>
    <submittedName>
        <fullName evidence="2">Preprotein translocase SecA</fullName>
    </submittedName>
</protein>
<organism evidence="2 3">
    <name type="scientific">Flavobacterium flevense</name>
    <dbReference type="NCBI Taxonomy" id="983"/>
    <lineage>
        <taxon>Bacteria</taxon>
        <taxon>Pseudomonadati</taxon>
        <taxon>Bacteroidota</taxon>
        <taxon>Flavobacteriia</taxon>
        <taxon>Flavobacteriales</taxon>
        <taxon>Flavobacteriaceae</taxon>
        <taxon>Flavobacterium</taxon>
    </lineage>
</organism>
<dbReference type="Pfam" id="PF17775">
    <property type="entry name" value="YchJ_M-like"/>
    <property type="match status" value="1"/>
</dbReference>
<sequence>MKLCYCNSQRSFKDCCEPYIKGIEKAPTAQALMRSRYSAYATHEANYLIATTHITERSNYSKEDILLWATSNQWQKLEVLNTTENTVEFKAYYLDQNKKPQIHHEISTFVQDEGNWYYVDGEYY</sequence>